<name>A0A1F6NXK1_9BACT</name>
<gene>
    <name evidence="1" type="ORF">A3J93_00885</name>
</gene>
<dbReference type="Proteomes" id="UP000177907">
    <property type="component" value="Unassembled WGS sequence"/>
</dbReference>
<reference evidence="1 2" key="1">
    <citation type="journal article" date="2016" name="Nat. Commun.">
        <title>Thousands of microbial genomes shed light on interconnected biogeochemical processes in an aquifer system.</title>
        <authorList>
            <person name="Anantharaman K."/>
            <person name="Brown C.T."/>
            <person name="Hug L.A."/>
            <person name="Sharon I."/>
            <person name="Castelle C.J."/>
            <person name="Probst A.J."/>
            <person name="Thomas B.C."/>
            <person name="Singh A."/>
            <person name="Wilkins M.J."/>
            <person name="Karaoz U."/>
            <person name="Brodie E.L."/>
            <person name="Williams K.H."/>
            <person name="Hubbard S.S."/>
            <person name="Banfield J.F."/>
        </authorList>
    </citation>
    <scope>NUCLEOTIDE SEQUENCE [LARGE SCALE GENOMIC DNA]</scope>
</reference>
<dbReference type="AlphaFoldDB" id="A0A1F6NXK1"/>
<comment type="caution">
    <text evidence="1">The sequence shown here is derived from an EMBL/GenBank/DDBJ whole genome shotgun (WGS) entry which is preliminary data.</text>
</comment>
<dbReference type="EMBL" id="MFQZ01000001">
    <property type="protein sequence ID" value="OGH88635.1"/>
    <property type="molecule type" value="Genomic_DNA"/>
</dbReference>
<sequence length="158" mass="18324">MSNITFARNLVKGKIAETIFAQMLRETKDFTVLEFGYEKIIPELVQQGHDKKNNDIIETLRTAPDFAVINQKTKKVQLVEVKYMRNLNLKYVLEDAVRMSKSWNPSYLFIATLDGFYFDGIDDIINNGGKISMFPAEYANIELQKRYLQILIDFEGKN</sequence>
<proteinExistence type="predicted"/>
<dbReference type="STRING" id="1798704.A3J93_00885"/>
<protein>
    <submittedName>
        <fullName evidence="1">Uncharacterized protein</fullName>
    </submittedName>
</protein>
<evidence type="ECO:0000313" key="2">
    <source>
        <dbReference type="Proteomes" id="UP000177907"/>
    </source>
</evidence>
<evidence type="ECO:0000313" key="1">
    <source>
        <dbReference type="EMBL" id="OGH88635.1"/>
    </source>
</evidence>
<organism evidence="1 2">
    <name type="scientific">Candidatus Magasanikbacteria bacterium RIFOXYC2_FULL_42_28</name>
    <dbReference type="NCBI Taxonomy" id="1798704"/>
    <lineage>
        <taxon>Bacteria</taxon>
        <taxon>Candidatus Magasanikiibacteriota</taxon>
    </lineage>
</organism>
<accession>A0A1F6NXK1</accession>